<evidence type="ECO:0000256" key="1">
    <source>
        <dbReference type="PIRNR" id="PIRNR000915"/>
    </source>
</evidence>
<dbReference type="Pfam" id="PF13344">
    <property type="entry name" value="Hydrolase_6"/>
    <property type="match status" value="1"/>
</dbReference>
<evidence type="ECO:0000313" key="2">
    <source>
        <dbReference type="EMBL" id="CAG9621177.1"/>
    </source>
</evidence>
<comment type="similarity">
    <text evidence="1">Belongs to the HAD-like hydrolase superfamily. NagD family.</text>
</comment>
<name>A0ABN8ABX7_9BACI</name>
<gene>
    <name evidence="2" type="primary">araL</name>
    <name evidence="2" type="ORF">BACCIP111883_01949</name>
</gene>
<protein>
    <recommendedName>
        <fullName evidence="1">Acid sugar phosphatase</fullName>
        <ecNumber evidence="1">3.1.3.-</ecNumber>
    </recommendedName>
</protein>
<organism evidence="2 3">
    <name type="scientific">Sutcliffiella rhizosphaerae</name>
    <dbReference type="NCBI Taxonomy" id="2880967"/>
    <lineage>
        <taxon>Bacteria</taxon>
        <taxon>Bacillati</taxon>
        <taxon>Bacillota</taxon>
        <taxon>Bacilli</taxon>
        <taxon>Bacillales</taxon>
        <taxon>Bacillaceae</taxon>
        <taxon>Sutcliffiella</taxon>
    </lineage>
</organism>
<sequence length="263" mass="28847">MKKGFIFDLDGTVYLGDEVIEGAAETIQLIKDKGDQVVFLSNNPANSRRTYQNKLRKMGIEADLEEIINSSFVTAKYLKQKLHSNEKVWVIGEAPLFEELQNHGVPITMDPTKAAYALVSWDRDFTYGKLNQAYVAWKNGAIFLATNPDRTCPTPNGQVPDCGAIIGAIEGATGEAIHHIIGKPSNIMARAAAEHLKLKMADCIMVGDRLETDIKMGNEVGMQTILVLTGITNSSTLNPAIATPTYIIKSIKEIPELEEVKIS</sequence>
<comment type="function">
    <text evidence="1">Catalyzes the dephosphorylation of 2-6 carbon acid sugars in vitro.</text>
</comment>
<keyword evidence="3" id="KW-1185">Reference proteome</keyword>
<proteinExistence type="inferred from homology"/>
<dbReference type="InterPro" id="IPR036412">
    <property type="entry name" value="HAD-like_sf"/>
</dbReference>
<dbReference type="PIRSF" id="PIRSF000915">
    <property type="entry name" value="PGP-type_phosphatase"/>
    <property type="match status" value="1"/>
</dbReference>
<dbReference type="Pfam" id="PF13242">
    <property type="entry name" value="Hydrolase_like"/>
    <property type="match status" value="1"/>
</dbReference>
<evidence type="ECO:0000313" key="3">
    <source>
        <dbReference type="Proteomes" id="UP000789833"/>
    </source>
</evidence>
<keyword evidence="1" id="KW-0479">Metal-binding</keyword>
<keyword evidence="1" id="KW-0460">Magnesium</keyword>
<dbReference type="Gene3D" id="3.40.50.1000">
    <property type="entry name" value="HAD superfamily/HAD-like"/>
    <property type="match status" value="2"/>
</dbReference>
<dbReference type="GO" id="GO:0050308">
    <property type="term" value="F:sugar-phosphatase activity"/>
    <property type="evidence" value="ECO:0007669"/>
    <property type="project" value="UniProtKB-EC"/>
</dbReference>
<dbReference type="SUPFAM" id="SSF56784">
    <property type="entry name" value="HAD-like"/>
    <property type="match status" value="1"/>
</dbReference>
<dbReference type="RefSeq" id="WP_230501078.1">
    <property type="nucleotide sequence ID" value="NZ_CAKJTJ010000008.1"/>
</dbReference>
<keyword evidence="2" id="KW-0378">Hydrolase</keyword>
<dbReference type="InterPro" id="IPR023214">
    <property type="entry name" value="HAD_sf"/>
</dbReference>
<comment type="caution">
    <text evidence="2">The sequence shown here is derived from an EMBL/GenBank/DDBJ whole genome shotgun (WGS) entry which is preliminary data.</text>
</comment>
<dbReference type="PANTHER" id="PTHR19288:SF46">
    <property type="entry name" value="HALOACID DEHALOGENASE-LIKE HYDROLASE DOMAIN-CONTAINING PROTEIN 2"/>
    <property type="match status" value="1"/>
</dbReference>
<dbReference type="EMBL" id="CAKJTJ010000008">
    <property type="protein sequence ID" value="CAG9621177.1"/>
    <property type="molecule type" value="Genomic_DNA"/>
</dbReference>
<dbReference type="NCBIfam" id="TIGR01460">
    <property type="entry name" value="HAD-SF-IIA"/>
    <property type="match status" value="1"/>
</dbReference>
<dbReference type="Proteomes" id="UP000789833">
    <property type="component" value="Unassembled WGS sequence"/>
</dbReference>
<accession>A0ABN8ABX7</accession>
<dbReference type="PANTHER" id="PTHR19288">
    <property type="entry name" value="4-NITROPHENYLPHOSPHATASE-RELATED"/>
    <property type="match status" value="1"/>
</dbReference>
<dbReference type="EC" id="3.1.3.-" evidence="1"/>
<dbReference type="InterPro" id="IPR006357">
    <property type="entry name" value="HAD-SF_hydro_IIA"/>
</dbReference>
<reference evidence="2 3" key="1">
    <citation type="submission" date="2021-10" db="EMBL/GenBank/DDBJ databases">
        <authorList>
            <person name="Criscuolo A."/>
        </authorList>
    </citation>
    <scope>NUCLEOTIDE SEQUENCE [LARGE SCALE GENOMIC DNA]</scope>
    <source>
        <strain evidence="3">CIP 111883</strain>
    </source>
</reference>
<comment type="cofactor">
    <cofactor evidence="1">
        <name>Mg(2+)</name>
        <dbReference type="ChEBI" id="CHEBI:18420"/>
    </cofactor>
</comment>